<dbReference type="SMART" id="SM01259">
    <property type="entry name" value="LAB_N"/>
    <property type="match status" value="1"/>
</dbReference>
<name>A0A0F3KC01_9GAMM</name>
<protein>
    <recommendedName>
        <fullName evidence="2">Lipid A biosynthesis N-terminal domain-containing protein</fullName>
    </recommendedName>
</protein>
<dbReference type="GO" id="GO:0016020">
    <property type="term" value="C:membrane"/>
    <property type="evidence" value="ECO:0007669"/>
    <property type="project" value="GOC"/>
</dbReference>
<proteinExistence type="predicted"/>
<keyword evidence="1" id="KW-1133">Transmembrane helix</keyword>
<dbReference type="EMBL" id="JZRB01000047">
    <property type="protein sequence ID" value="KJV27614.1"/>
    <property type="molecule type" value="Genomic_DNA"/>
</dbReference>
<dbReference type="AlphaFoldDB" id="A0A0F3KC01"/>
<organism evidence="3 4">
    <name type="scientific">Luteibacter yeojuensis</name>
    <dbReference type="NCBI Taxonomy" id="345309"/>
    <lineage>
        <taxon>Bacteria</taxon>
        <taxon>Pseudomonadati</taxon>
        <taxon>Pseudomonadota</taxon>
        <taxon>Gammaproteobacteria</taxon>
        <taxon>Lysobacterales</taxon>
        <taxon>Rhodanobacteraceae</taxon>
        <taxon>Luteibacter</taxon>
    </lineage>
</organism>
<comment type="caution">
    <text evidence="3">The sequence shown here is derived from an EMBL/GenBank/DDBJ whole genome shotgun (WGS) entry which is preliminary data.</text>
</comment>
<keyword evidence="1" id="KW-0472">Membrane</keyword>
<evidence type="ECO:0000313" key="3">
    <source>
        <dbReference type="EMBL" id="KJV27614.1"/>
    </source>
</evidence>
<dbReference type="Proteomes" id="UP000033651">
    <property type="component" value="Unassembled WGS sequence"/>
</dbReference>
<evidence type="ECO:0000313" key="4">
    <source>
        <dbReference type="Proteomes" id="UP000033651"/>
    </source>
</evidence>
<keyword evidence="1" id="KW-0812">Transmembrane</keyword>
<accession>A0A0F3KC01</accession>
<gene>
    <name evidence="3" type="ORF">VI08_17795</name>
</gene>
<sequence length="88" mass="9912">MVGLAGGALFSSRFILQWIHSERQGRLAIPPVFWHLSFWGSVVSLVYALHIDKAPIILSYVFLPVLYGRNLWLLRRETRAAQPVPGPG</sequence>
<feature type="transmembrane region" description="Helical" evidence="1">
    <location>
        <begin position="56"/>
        <end position="74"/>
    </location>
</feature>
<dbReference type="GO" id="GO:0008915">
    <property type="term" value="F:lipid-A-disaccharide synthase activity"/>
    <property type="evidence" value="ECO:0007669"/>
    <property type="project" value="InterPro"/>
</dbReference>
<evidence type="ECO:0000259" key="2">
    <source>
        <dbReference type="SMART" id="SM01259"/>
    </source>
</evidence>
<dbReference type="PATRIC" id="fig|345309.4.peg.3344"/>
<reference evidence="3 4" key="1">
    <citation type="submission" date="2015-03" db="EMBL/GenBank/DDBJ databases">
        <title>Draft genome sequence of Luteibacter yeojuensis strain SU11.</title>
        <authorList>
            <person name="Sulaiman J."/>
            <person name="Priya K."/>
            <person name="Chan K.-G."/>
        </authorList>
    </citation>
    <scope>NUCLEOTIDE SEQUENCE [LARGE SCALE GENOMIC DNA]</scope>
    <source>
        <strain evidence="3 4">SU11</strain>
    </source>
</reference>
<evidence type="ECO:0000256" key="1">
    <source>
        <dbReference type="SAM" id="Phobius"/>
    </source>
</evidence>
<feature type="transmembrane region" description="Helical" evidence="1">
    <location>
        <begin position="32"/>
        <end position="50"/>
    </location>
</feature>
<feature type="domain" description="Lipid A biosynthesis N-terminal" evidence="2">
    <location>
        <begin position="2"/>
        <end position="73"/>
    </location>
</feature>
<dbReference type="GO" id="GO:0009245">
    <property type="term" value="P:lipid A biosynthetic process"/>
    <property type="evidence" value="ECO:0007669"/>
    <property type="project" value="InterPro"/>
</dbReference>
<dbReference type="Pfam" id="PF07578">
    <property type="entry name" value="LAB_N"/>
    <property type="match status" value="1"/>
</dbReference>
<keyword evidence="4" id="KW-1185">Reference proteome</keyword>
<dbReference type="InterPro" id="IPR011499">
    <property type="entry name" value="Lipid_A_biosynth_N"/>
</dbReference>